<organism evidence="5 6">
    <name type="scientific">Glaciecola petra</name>
    <dbReference type="NCBI Taxonomy" id="3075602"/>
    <lineage>
        <taxon>Bacteria</taxon>
        <taxon>Pseudomonadati</taxon>
        <taxon>Pseudomonadota</taxon>
        <taxon>Gammaproteobacteria</taxon>
        <taxon>Alteromonadales</taxon>
        <taxon>Alteromonadaceae</taxon>
        <taxon>Glaciecola</taxon>
    </lineage>
</organism>
<gene>
    <name evidence="2" type="primary">gppA</name>
    <name evidence="5" type="ORF">RM552_11100</name>
</gene>
<dbReference type="InterPro" id="IPR043129">
    <property type="entry name" value="ATPase_NBD"/>
</dbReference>
<keyword evidence="6" id="KW-1185">Reference proteome</keyword>
<comment type="catalytic activity">
    <reaction evidence="2">
        <text>guanosine 3'-diphosphate 5'-triphosphate + H2O = guanosine 3',5'-bis(diphosphate) + phosphate + H(+)</text>
        <dbReference type="Rhea" id="RHEA:13073"/>
        <dbReference type="ChEBI" id="CHEBI:15377"/>
        <dbReference type="ChEBI" id="CHEBI:15378"/>
        <dbReference type="ChEBI" id="CHEBI:43474"/>
        <dbReference type="ChEBI" id="CHEBI:77828"/>
        <dbReference type="ChEBI" id="CHEBI:142410"/>
        <dbReference type="EC" id="3.6.1.40"/>
    </reaction>
</comment>
<dbReference type="PANTHER" id="PTHR30005:SF0">
    <property type="entry name" value="RETROGRADE REGULATION PROTEIN 2"/>
    <property type="match status" value="1"/>
</dbReference>
<accession>A0ABU2ZRY1</accession>
<comment type="function">
    <text evidence="2">Catalyzes the conversion of pppGpp to ppGpp. Guanosine pentaphosphate (pppGpp) is a cytoplasmic signaling molecule which together with ppGpp controls the 'stringent response', an adaptive process that allows bacteria to respond to amino acid starvation, resulting in the coordinated regulation of numerous cellular activities.</text>
</comment>
<dbReference type="Proteomes" id="UP001253545">
    <property type="component" value="Unassembled WGS sequence"/>
</dbReference>
<dbReference type="InterPro" id="IPR003695">
    <property type="entry name" value="Ppx_GppA_N"/>
</dbReference>
<evidence type="ECO:0000259" key="4">
    <source>
        <dbReference type="Pfam" id="PF21447"/>
    </source>
</evidence>
<evidence type="ECO:0000256" key="2">
    <source>
        <dbReference type="HAMAP-Rule" id="MF_01550"/>
    </source>
</evidence>
<dbReference type="PIRSF" id="PIRSF001267">
    <property type="entry name" value="Pyrophosphatase_GppA_Ppx"/>
    <property type="match status" value="1"/>
</dbReference>
<dbReference type="Gene3D" id="3.30.420.40">
    <property type="match status" value="1"/>
</dbReference>
<comment type="pathway">
    <text evidence="2">Purine metabolism; ppGpp biosynthesis; ppGpp from GTP: step 2/2.</text>
</comment>
<comment type="caution">
    <text evidence="5">The sequence shown here is derived from an EMBL/GenBank/DDBJ whole genome shotgun (WGS) entry which is preliminary data.</text>
</comment>
<name>A0ABU2ZRY1_9ALTE</name>
<dbReference type="SUPFAM" id="SSF109604">
    <property type="entry name" value="HD-domain/PDEase-like"/>
    <property type="match status" value="1"/>
</dbReference>
<dbReference type="InterPro" id="IPR048950">
    <property type="entry name" value="Ppx_GppA_C"/>
</dbReference>
<dbReference type="InterPro" id="IPR050273">
    <property type="entry name" value="GppA/Ppx_hydrolase"/>
</dbReference>
<dbReference type="HAMAP" id="MF_01550">
    <property type="entry name" value="GppA"/>
    <property type="match status" value="1"/>
</dbReference>
<dbReference type="PANTHER" id="PTHR30005">
    <property type="entry name" value="EXOPOLYPHOSPHATASE"/>
    <property type="match status" value="1"/>
</dbReference>
<feature type="domain" description="Ppx/GppA phosphatase N-terminal" evidence="3">
    <location>
        <begin position="34"/>
        <end position="315"/>
    </location>
</feature>
<dbReference type="InterPro" id="IPR030673">
    <property type="entry name" value="PyroPPase_GppA_Ppx"/>
</dbReference>
<dbReference type="SUPFAM" id="SSF53067">
    <property type="entry name" value="Actin-like ATPase domain"/>
    <property type="match status" value="2"/>
</dbReference>
<dbReference type="EMBL" id="JAVRHX010000003">
    <property type="protein sequence ID" value="MDT0595394.1"/>
    <property type="molecule type" value="Genomic_DNA"/>
</dbReference>
<dbReference type="Gene3D" id="1.10.3210.10">
    <property type="entry name" value="Hypothetical protein af1432"/>
    <property type="match status" value="1"/>
</dbReference>
<dbReference type="Pfam" id="PF21447">
    <property type="entry name" value="Ppx-GppA_III"/>
    <property type="match status" value="1"/>
</dbReference>
<dbReference type="InterPro" id="IPR023709">
    <property type="entry name" value="Guo-5TP_3DP_PyrP"/>
</dbReference>
<evidence type="ECO:0000313" key="5">
    <source>
        <dbReference type="EMBL" id="MDT0595394.1"/>
    </source>
</evidence>
<dbReference type="RefSeq" id="WP_311368910.1">
    <property type="nucleotide sequence ID" value="NZ_JAVRHX010000003.1"/>
</dbReference>
<proteinExistence type="inferred from homology"/>
<keyword evidence="1 2" id="KW-0378">Hydrolase</keyword>
<reference evidence="5 6" key="1">
    <citation type="submission" date="2023-09" db="EMBL/GenBank/DDBJ databases">
        <authorList>
            <person name="Rey-Velasco X."/>
        </authorList>
    </citation>
    <scope>NUCLEOTIDE SEQUENCE [LARGE SCALE GENOMIC DNA]</scope>
    <source>
        <strain evidence="5 6">P117</strain>
    </source>
</reference>
<feature type="domain" description="Ppx/GppA phosphatase C-terminal" evidence="4">
    <location>
        <begin position="322"/>
        <end position="494"/>
    </location>
</feature>
<evidence type="ECO:0000313" key="6">
    <source>
        <dbReference type="Proteomes" id="UP001253545"/>
    </source>
</evidence>
<evidence type="ECO:0000259" key="3">
    <source>
        <dbReference type="Pfam" id="PF02541"/>
    </source>
</evidence>
<evidence type="ECO:0000256" key="1">
    <source>
        <dbReference type="ARBA" id="ARBA00022801"/>
    </source>
</evidence>
<dbReference type="Pfam" id="PF02541">
    <property type="entry name" value="Ppx-GppA"/>
    <property type="match status" value="1"/>
</dbReference>
<protein>
    <recommendedName>
        <fullName evidence="2">Guanosine-5'-triphosphate,3'-diphosphate pyrophosphatase</fullName>
        <ecNumber evidence="2">3.6.1.40</ecNumber>
    </recommendedName>
    <alternativeName>
        <fullName evidence="2">Guanosine pentaphosphate phosphohydrolase</fullName>
    </alternativeName>
    <alternativeName>
        <fullName evidence="2">pppGpp-5'-phosphohydrolase</fullName>
    </alternativeName>
</protein>
<comment type="similarity">
    <text evidence="2">Belongs to the GppA/Ppx family. GppA subfamily.</text>
</comment>
<sequence length="524" mass="58301">MFADVSNRGELSNTSLQDEYYAAVDLGSNSFHMVIVRVLAGSVQIVSKNKHKVRLAAGLDDDNLLSQEAIDRGLTCIRSFAEKLQDIPSNNLKIVATATLRLATNANEFIAPAEEILKHKLQVISGEEEARQIFLGVAYTSANRGNTLVIDIGGASTEIIIGRDLQAVHLTSINMGCVTYMENYFPDGELSEDNFNNAYQAAKLALKPFINPFLCFDWEQCLGASGTPQAVTQILVKQGINDAIKLKYLYQLRDTCISQSHVAHLTIDGLPASRQAIFPSGLAILIAIFETLEIKNMQIAGGALREGIIYGMLDNYQKSDRRQQGINQLISKFHIDPTQSKRASLIVRKLCIQMCEQTTVCDYDTQGIASTAAALHEIGLHIGYKSYHEHGAYLLNHVEITGYTSLQRMMVRDLVSMQRLPIDVSTLANYSQDLQIMLISCLRVLRLSIILVGRRKDDAIPEVKLQVEKDHWYLVLPADIKNKYPLIHTELVHECWLQHKAGWKLTLTMQTDLSEGISVVNASV</sequence>
<dbReference type="EC" id="3.6.1.40" evidence="2"/>
<dbReference type="Gene3D" id="3.30.420.150">
    <property type="entry name" value="Exopolyphosphatase. Domain 2"/>
    <property type="match status" value="1"/>
</dbReference>